<protein>
    <recommendedName>
        <fullName evidence="2">Type 1 phosphatases regulator</fullName>
    </recommendedName>
</protein>
<comment type="similarity">
    <text evidence="1 2">Belongs to the YPI1 family.</text>
</comment>
<dbReference type="OrthoDB" id="307488at2759"/>
<name>A0A0J0XWI2_9TREE</name>
<reference evidence="4 5" key="1">
    <citation type="submission" date="2015-03" db="EMBL/GenBank/DDBJ databases">
        <title>Genomics and transcriptomics of the oil-accumulating basidiomycete yeast T. oleaginosus allow insights into substrate utilization and the diverse evolutionary trajectories of mating systems in fungi.</title>
        <authorList>
            <consortium name="DOE Joint Genome Institute"/>
            <person name="Kourist R."/>
            <person name="Kracht O."/>
            <person name="Bracharz F."/>
            <person name="Lipzen A."/>
            <person name="Nolan M."/>
            <person name="Ohm R."/>
            <person name="Grigoriev I."/>
            <person name="Sun S."/>
            <person name="Heitman J."/>
            <person name="Bruck T."/>
            <person name="Nowrousian M."/>
        </authorList>
    </citation>
    <scope>NUCLEOTIDE SEQUENCE [LARGE SCALE GENOMIC DNA]</scope>
    <source>
        <strain evidence="4 5">IBC0246</strain>
    </source>
</reference>
<keyword evidence="5" id="KW-1185">Reference proteome</keyword>
<evidence type="ECO:0000256" key="2">
    <source>
        <dbReference type="RuleBase" id="RU367162"/>
    </source>
</evidence>
<feature type="compositionally biased region" description="Low complexity" evidence="3">
    <location>
        <begin position="19"/>
        <end position="47"/>
    </location>
</feature>
<dbReference type="GO" id="GO:0008157">
    <property type="term" value="F:protein phosphatase 1 binding"/>
    <property type="evidence" value="ECO:0007669"/>
    <property type="project" value="TreeGrafter"/>
</dbReference>
<keyword evidence="2" id="KW-0539">Nucleus</keyword>
<dbReference type="AlphaFoldDB" id="A0A0J0XWI2"/>
<proteinExistence type="inferred from homology"/>
<dbReference type="RefSeq" id="XP_018281902.1">
    <property type="nucleotide sequence ID" value="XM_018421999.1"/>
</dbReference>
<comment type="subcellular location">
    <subcellularLocation>
        <location evidence="2">Nucleus</location>
    </subcellularLocation>
</comment>
<dbReference type="EMBL" id="KQ087181">
    <property type="protein sequence ID" value="KLT45411.1"/>
    <property type="molecule type" value="Genomic_DNA"/>
</dbReference>
<dbReference type="Proteomes" id="UP000053611">
    <property type="component" value="Unassembled WGS sequence"/>
</dbReference>
<sequence>MSARATAQQARPDNHGSRTITITPTTDTEAGPSTGSPPTSRSETPSSVGVLRLRGAPARRQHVMWTSDTVDNEGLGKKKSKICCIYHKPRAYDESSSESDSCDSDHDACCDDSQPPGGSQQRSSQPGNGKVYEQGSESESDGGGGDGRARPARKLRRKPHQHHDSKANKYDSHPKAPKQSRA</sequence>
<dbReference type="GO" id="GO:0005634">
    <property type="term" value="C:nucleus"/>
    <property type="evidence" value="ECO:0007669"/>
    <property type="project" value="UniProtKB-SubCell"/>
</dbReference>
<dbReference type="InterPro" id="IPR011107">
    <property type="entry name" value="PPI_Ypi1"/>
</dbReference>
<evidence type="ECO:0000313" key="4">
    <source>
        <dbReference type="EMBL" id="KLT45411.1"/>
    </source>
</evidence>
<organism evidence="4 5">
    <name type="scientific">Cutaneotrichosporon oleaginosum</name>
    <dbReference type="NCBI Taxonomy" id="879819"/>
    <lineage>
        <taxon>Eukaryota</taxon>
        <taxon>Fungi</taxon>
        <taxon>Dikarya</taxon>
        <taxon>Basidiomycota</taxon>
        <taxon>Agaricomycotina</taxon>
        <taxon>Tremellomycetes</taxon>
        <taxon>Trichosporonales</taxon>
        <taxon>Trichosporonaceae</taxon>
        <taxon>Cutaneotrichosporon</taxon>
    </lineage>
</organism>
<dbReference type="STRING" id="879819.A0A0J0XWI2"/>
<dbReference type="PANTHER" id="PTHR20835">
    <property type="entry name" value="E3 UBIQUITIN-PROTEIN LIGASE PPP1R11-RELATED"/>
    <property type="match status" value="1"/>
</dbReference>
<feature type="region of interest" description="Disordered" evidence="3">
    <location>
        <begin position="92"/>
        <end position="182"/>
    </location>
</feature>
<feature type="compositionally biased region" description="Basic and acidic residues" evidence="3">
    <location>
        <begin position="162"/>
        <end position="174"/>
    </location>
</feature>
<feature type="compositionally biased region" description="Polar residues" evidence="3">
    <location>
        <begin position="1"/>
        <end position="11"/>
    </location>
</feature>
<feature type="compositionally biased region" description="Basic residues" evidence="3">
    <location>
        <begin position="150"/>
        <end position="161"/>
    </location>
</feature>
<evidence type="ECO:0000313" key="5">
    <source>
        <dbReference type="Proteomes" id="UP000053611"/>
    </source>
</evidence>
<dbReference type="PANTHER" id="PTHR20835:SF0">
    <property type="entry name" value="E3 UBIQUITIN-PROTEIN LIGASE PPP1R11"/>
    <property type="match status" value="1"/>
</dbReference>
<dbReference type="GO" id="GO:0004865">
    <property type="term" value="F:protein serine/threonine phosphatase inhibitor activity"/>
    <property type="evidence" value="ECO:0007669"/>
    <property type="project" value="UniProtKB-UniRule"/>
</dbReference>
<evidence type="ECO:0000256" key="1">
    <source>
        <dbReference type="ARBA" id="ARBA00005605"/>
    </source>
</evidence>
<dbReference type="GeneID" id="28982602"/>
<comment type="function">
    <text evidence="2">Regulator of type 1 phosphatases which maintains protein phosphatase activity under strict control.</text>
</comment>
<feature type="compositionally biased region" description="Low complexity" evidence="3">
    <location>
        <begin position="111"/>
        <end position="129"/>
    </location>
</feature>
<gene>
    <name evidence="4" type="ORF">CC85DRAFT_282476</name>
</gene>
<accession>A0A0J0XWI2</accession>
<feature type="region of interest" description="Disordered" evidence="3">
    <location>
        <begin position="1"/>
        <end position="80"/>
    </location>
</feature>
<dbReference type="Pfam" id="PF07491">
    <property type="entry name" value="PPI_Ypi1"/>
    <property type="match status" value="1"/>
</dbReference>
<evidence type="ECO:0000256" key="3">
    <source>
        <dbReference type="SAM" id="MobiDB-lite"/>
    </source>
</evidence>